<evidence type="ECO:0000313" key="3">
    <source>
        <dbReference type="Proteomes" id="UP000217790"/>
    </source>
</evidence>
<protein>
    <submittedName>
        <fullName evidence="2">Uncharacterized protein</fullName>
    </submittedName>
</protein>
<dbReference type="Proteomes" id="UP000217790">
    <property type="component" value="Unassembled WGS sequence"/>
</dbReference>
<feature type="region of interest" description="Disordered" evidence="1">
    <location>
        <begin position="1"/>
        <end position="21"/>
    </location>
</feature>
<sequence>MHVRTSRSCSADDDPWPRHRTRSLHHYPSIVETLKLERVGRGVDAGMGIPEKHRSCSSPYSPRSPLARTRYVILGQKSTPRLAQTFVGIPSAKGEPFPEGRRGIDHGGGIERVVNLIARTLATEESCTKSKLTFVGDTSAADPPIDSSATIFPSSTPYPRSPERDTSSRAKNRLYQWADKLREMALVSKKQSAWM</sequence>
<evidence type="ECO:0000313" key="2">
    <source>
        <dbReference type="EMBL" id="PBK81267.1"/>
    </source>
</evidence>
<organism evidence="2 3">
    <name type="scientific">Armillaria gallica</name>
    <name type="common">Bulbous honey fungus</name>
    <name type="synonym">Armillaria bulbosa</name>
    <dbReference type="NCBI Taxonomy" id="47427"/>
    <lineage>
        <taxon>Eukaryota</taxon>
        <taxon>Fungi</taxon>
        <taxon>Dikarya</taxon>
        <taxon>Basidiomycota</taxon>
        <taxon>Agaricomycotina</taxon>
        <taxon>Agaricomycetes</taxon>
        <taxon>Agaricomycetidae</taxon>
        <taxon>Agaricales</taxon>
        <taxon>Marasmiineae</taxon>
        <taxon>Physalacriaceae</taxon>
        <taxon>Armillaria</taxon>
    </lineage>
</organism>
<feature type="compositionally biased region" description="Polar residues" evidence="1">
    <location>
        <begin position="147"/>
        <end position="158"/>
    </location>
</feature>
<reference evidence="3" key="1">
    <citation type="journal article" date="2017" name="Nat. Ecol. Evol.">
        <title>Genome expansion and lineage-specific genetic innovations in the forest pathogenic fungi Armillaria.</title>
        <authorList>
            <person name="Sipos G."/>
            <person name="Prasanna A.N."/>
            <person name="Walter M.C."/>
            <person name="O'Connor E."/>
            <person name="Balint B."/>
            <person name="Krizsan K."/>
            <person name="Kiss B."/>
            <person name="Hess J."/>
            <person name="Varga T."/>
            <person name="Slot J."/>
            <person name="Riley R."/>
            <person name="Boka B."/>
            <person name="Rigling D."/>
            <person name="Barry K."/>
            <person name="Lee J."/>
            <person name="Mihaltcheva S."/>
            <person name="LaButti K."/>
            <person name="Lipzen A."/>
            <person name="Waldron R."/>
            <person name="Moloney N.M."/>
            <person name="Sperisen C."/>
            <person name="Kredics L."/>
            <person name="Vagvoelgyi C."/>
            <person name="Patrignani A."/>
            <person name="Fitzpatrick D."/>
            <person name="Nagy I."/>
            <person name="Doyle S."/>
            <person name="Anderson J.B."/>
            <person name="Grigoriev I.V."/>
            <person name="Gueldener U."/>
            <person name="Muensterkoetter M."/>
            <person name="Nagy L.G."/>
        </authorList>
    </citation>
    <scope>NUCLEOTIDE SEQUENCE [LARGE SCALE GENOMIC DNA]</scope>
    <source>
        <strain evidence="3">Ar21-2</strain>
    </source>
</reference>
<gene>
    <name evidence="2" type="ORF">ARMGADRAFT_1068617</name>
</gene>
<dbReference type="EMBL" id="KZ293732">
    <property type="protein sequence ID" value="PBK81267.1"/>
    <property type="molecule type" value="Genomic_DNA"/>
</dbReference>
<proteinExistence type="predicted"/>
<feature type="region of interest" description="Disordered" evidence="1">
    <location>
        <begin position="137"/>
        <end position="171"/>
    </location>
</feature>
<accession>A0A2H3CWW3</accession>
<evidence type="ECO:0000256" key="1">
    <source>
        <dbReference type="SAM" id="MobiDB-lite"/>
    </source>
</evidence>
<dbReference type="AlphaFoldDB" id="A0A2H3CWW3"/>
<name>A0A2H3CWW3_ARMGA</name>
<dbReference type="OrthoDB" id="10678448at2759"/>
<dbReference type="InParanoid" id="A0A2H3CWW3"/>
<keyword evidence="3" id="KW-1185">Reference proteome</keyword>